<evidence type="ECO:0000313" key="6">
    <source>
        <dbReference type="EMBL" id="MBM3281767.1"/>
    </source>
</evidence>
<evidence type="ECO:0000259" key="5">
    <source>
        <dbReference type="Pfam" id="PF00535"/>
    </source>
</evidence>
<name>A0A8T4C635_9ARCH</name>
<sequence>MPSTTRTRARVSVIIPAYNAAKTLQSCLDALMLQTRIPDEIIVVDDGSVDETKGVAESYSLVTVISQKNQGPARARNVGASRAKGTIIVFLDSDCVPEKNWLDEMIKPFTDEKVIGVQGAYRTKQTSLVARFDQLDIEYRYERMKRATTLDWIGSYSAAYRKKIFIEEGGFDESFPKASGEDAELSYRMAKKGHRLIFAPQAVVFHTHPQDLFHYLKVKYFRAYWRMRMYIKHPRKLIRDSYTPTSLKLSVTLAISSVLFALGSLLLPVWEYWSLLCFIGFLFLYSLSYSPMRAGILLWTFGLVIYFFRSLAFAAGMSAGFLDRRVWS</sequence>
<dbReference type="GO" id="GO:0016757">
    <property type="term" value="F:glycosyltransferase activity"/>
    <property type="evidence" value="ECO:0007669"/>
    <property type="project" value="UniProtKB-KW"/>
</dbReference>
<dbReference type="PANTHER" id="PTHR43179">
    <property type="entry name" value="RHAMNOSYLTRANSFERASE WBBL"/>
    <property type="match status" value="1"/>
</dbReference>
<evidence type="ECO:0000313" key="7">
    <source>
        <dbReference type="Proteomes" id="UP000774699"/>
    </source>
</evidence>
<feature type="transmembrane region" description="Helical" evidence="4">
    <location>
        <begin position="272"/>
        <end position="289"/>
    </location>
</feature>
<feature type="transmembrane region" description="Helical" evidence="4">
    <location>
        <begin position="296"/>
        <end position="322"/>
    </location>
</feature>
<keyword evidence="4" id="KW-1133">Transmembrane helix</keyword>
<dbReference type="Proteomes" id="UP000774699">
    <property type="component" value="Unassembled WGS sequence"/>
</dbReference>
<dbReference type="Pfam" id="PF00535">
    <property type="entry name" value="Glycos_transf_2"/>
    <property type="match status" value="1"/>
</dbReference>
<feature type="transmembrane region" description="Helical" evidence="4">
    <location>
        <begin position="245"/>
        <end position="266"/>
    </location>
</feature>
<keyword evidence="3" id="KW-0808">Transferase</keyword>
<dbReference type="InterPro" id="IPR001173">
    <property type="entry name" value="Glyco_trans_2-like"/>
</dbReference>
<protein>
    <submittedName>
        <fullName evidence="6">Glycosyltransferase</fullName>
    </submittedName>
</protein>
<comment type="similarity">
    <text evidence="1">Belongs to the glycosyltransferase 2 family.</text>
</comment>
<evidence type="ECO:0000256" key="2">
    <source>
        <dbReference type="ARBA" id="ARBA00022676"/>
    </source>
</evidence>
<reference evidence="6" key="1">
    <citation type="submission" date="2019-03" db="EMBL/GenBank/DDBJ databases">
        <title>Lake Tanganyika Metagenome-Assembled Genomes (MAGs).</title>
        <authorList>
            <person name="Tran P."/>
        </authorList>
    </citation>
    <scope>NUCLEOTIDE SEQUENCE</scope>
    <source>
        <strain evidence="6">M_DeepCast_50m_m2_156</strain>
    </source>
</reference>
<dbReference type="PANTHER" id="PTHR43179:SF12">
    <property type="entry name" value="GALACTOFURANOSYLTRANSFERASE GLFT2"/>
    <property type="match status" value="1"/>
</dbReference>
<organism evidence="6 7">
    <name type="scientific">Candidatus Iainarchaeum sp</name>
    <dbReference type="NCBI Taxonomy" id="3101447"/>
    <lineage>
        <taxon>Archaea</taxon>
        <taxon>Candidatus Iainarchaeota</taxon>
        <taxon>Candidatus Iainarchaeia</taxon>
        <taxon>Candidatus Iainarchaeales</taxon>
        <taxon>Candidatus Iainarchaeaceae</taxon>
        <taxon>Candidatus Iainarchaeum</taxon>
    </lineage>
</organism>
<feature type="domain" description="Glycosyltransferase 2-like" evidence="5">
    <location>
        <begin position="12"/>
        <end position="165"/>
    </location>
</feature>
<dbReference type="SUPFAM" id="SSF53448">
    <property type="entry name" value="Nucleotide-diphospho-sugar transferases"/>
    <property type="match status" value="1"/>
</dbReference>
<gene>
    <name evidence="6" type="ORF">FJY86_00275</name>
</gene>
<keyword evidence="4" id="KW-0812">Transmembrane</keyword>
<accession>A0A8T4C635</accession>
<evidence type="ECO:0000256" key="1">
    <source>
        <dbReference type="ARBA" id="ARBA00006739"/>
    </source>
</evidence>
<keyword evidence="2" id="KW-0328">Glycosyltransferase</keyword>
<evidence type="ECO:0000256" key="4">
    <source>
        <dbReference type="SAM" id="Phobius"/>
    </source>
</evidence>
<dbReference type="InterPro" id="IPR029044">
    <property type="entry name" value="Nucleotide-diphossugar_trans"/>
</dbReference>
<evidence type="ECO:0000256" key="3">
    <source>
        <dbReference type="ARBA" id="ARBA00022679"/>
    </source>
</evidence>
<keyword evidence="4" id="KW-0472">Membrane</keyword>
<proteinExistence type="inferred from homology"/>
<comment type="caution">
    <text evidence="6">The sequence shown here is derived from an EMBL/GenBank/DDBJ whole genome shotgun (WGS) entry which is preliminary data.</text>
</comment>
<dbReference type="Gene3D" id="3.90.550.10">
    <property type="entry name" value="Spore Coat Polysaccharide Biosynthesis Protein SpsA, Chain A"/>
    <property type="match status" value="1"/>
</dbReference>
<dbReference type="AlphaFoldDB" id="A0A8T4C635"/>
<dbReference type="EMBL" id="VGJJ01000001">
    <property type="protein sequence ID" value="MBM3281767.1"/>
    <property type="molecule type" value="Genomic_DNA"/>
</dbReference>